<sequence length="197" mass="21961">MDFFSPEMMDALSAPNVRVIYAVRLDWPNEIVRLHTEIGVFTHFPFDAGSAYYGLGGLASIGDVTYGDGDETSPSITLELSTKDDEVRSQMLAGGYQGRTGELFMLVLDEQGAVTAWALLFDGVMDSATIKQGESNVIQLPLTAPDDALEKGLNWRCTDESHKAQFSTDNFYKYTKHMEDFSMYWGSKKDGIPLRKF</sequence>
<evidence type="ECO:0000313" key="1">
    <source>
        <dbReference type="EMBL" id="XAG86532.1"/>
    </source>
</evidence>
<gene>
    <name evidence="1" type="ORF">MRM63_15600</name>
</gene>
<reference evidence="1" key="1">
    <citation type="submission" date="2022-03" db="EMBL/GenBank/DDBJ databases">
        <title>Sea Food Isolates.</title>
        <authorList>
            <person name="Li c."/>
        </authorList>
    </citation>
    <scope>NUCLEOTIDE SEQUENCE</scope>
    <source>
        <strain evidence="1">19MO03SA05</strain>
    </source>
</reference>
<dbReference type="AlphaFoldDB" id="A0AAU6VJ94"/>
<dbReference type="EMBL" id="CP095351">
    <property type="protein sequence ID" value="XAG86532.1"/>
    <property type="molecule type" value="Genomic_DNA"/>
</dbReference>
<proteinExistence type="predicted"/>
<name>A0AAU6VJ94_UNCXX</name>
<accession>A0AAU6VJ94</accession>
<organism evidence="1">
    <name type="scientific">bacterium 19MO03SA05</name>
    <dbReference type="NCBI Taxonomy" id="2920620"/>
    <lineage>
        <taxon>Bacteria</taxon>
    </lineage>
</organism>
<evidence type="ECO:0008006" key="2">
    <source>
        <dbReference type="Google" id="ProtNLM"/>
    </source>
</evidence>
<protein>
    <recommendedName>
        <fullName evidence="2">DUF2163 domain-containing protein</fullName>
    </recommendedName>
</protein>